<sequence length="161" mass="17427">MQLPTTAETAAPDDAETARMEPARMTTAELQAFMQREFPQAFAEGGDLSVEATGYGLARVRLKHAEKHLRPGDTLSGPSMMLLADATVYVALLASIGPVPLAVTINLNINFLRKPTRRDLIAECRLIKLGKRLAVGDIGIRSEGRDELVAHATATYSIPDK</sequence>
<organism evidence="4 5">
    <name type="scientific">Blastochloris tepida</name>
    <dbReference type="NCBI Taxonomy" id="2233851"/>
    <lineage>
        <taxon>Bacteria</taxon>
        <taxon>Pseudomonadati</taxon>
        <taxon>Pseudomonadota</taxon>
        <taxon>Alphaproteobacteria</taxon>
        <taxon>Hyphomicrobiales</taxon>
        <taxon>Blastochloridaceae</taxon>
        <taxon>Blastochloris</taxon>
    </lineage>
</organism>
<evidence type="ECO:0000256" key="2">
    <source>
        <dbReference type="SAM" id="Phobius"/>
    </source>
</evidence>
<keyword evidence="1" id="KW-0378">Hydrolase</keyword>
<dbReference type="InterPro" id="IPR003736">
    <property type="entry name" value="PAAI_dom"/>
</dbReference>
<dbReference type="Gene3D" id="3.10.129.10">
    <property type="entry name" value="Hotdog Thioesterase"/>
    <property type="match status" value="1"/>
</dbReference>
<dbReference type="EMBL" id="AP018907">
    <property type="protein sequence ID" value="BBF93328.1"/>
    <property type="molecule type" value="Genomic_DNA"/>
</dbReference>
<gene>
    <name evidence="4" type="ORF">BLTE_20130</name>
</gene>
<feature type="transmembrane region" description="Helical" evidence="2">
    <location>
        <begin position="86"/>
        <end position="109"/>
    </location>
</feature>
<dbReference type="InterPro" id="IPR006683">
    <property type="entry name" value="Thioestr_dom"/>
</dbReference>
<dbReference type="NCBIfam" id="TIGR00369">
    <property type="entry name" value="unchar_dom_1"/>
    <property type="match status" value="1"/>
</dbReference>
<dbReference type="InterPro" id="IPR029069">
    <property type="entry name" value="HotDog_dom_sf"/>
</dbReference>
<name>A0A348G195_9HYPH</name>
<evidence type="ECO:0000259" key="3">
    <source>
        <dbReference type="Pfam" id="PF03061"/>
    </source>
</evidence>
<dbReference type="PANTHER" id="PTHR43240">
    <property type="entry name" value="1,4-DIHYDROXY-2-NAPHTHOYL-COA THIOESTERASE 1"/>
    <property type="match status" value="1"/>
</dbReference>
<dbReference type="GO" id="GO:0061522">
    <property type="term" value="F:1,4-dihydroxy-2-naphthoyl-CoA thioesterase activity"/>
    <property type="evidence" value="ECO:0007669"/>
    <property type="project" value="TreeGrafter"/>
</dbReference>
<dbReference type="KEGG" id="blag:BLTE_20130"/>
<keyword evidence="5" id="KW-1185">Reference proteome</keyword>
<dbReference type="Pfam" id="PF03061">
    <property type="entry name" value="4HBT"/>
    <property type="match status" value="1"/>
</dbReference>
<keyword evidence="2" id="KW-0472">Membrane</keyword>
<keyword evidence="2" id="KW-0812">Transmembrane</keyword>
<dbReference type="AlphaFoldDB" id="A0A348G195"/>
<protein>
    <submittedName>
        <fullName evidence="4">Thioesterase</fullName>
    </submittedName>
</protein>
<dbReference type="PANTHER" id="PTHR43240:SF10">
    <property type="entry name" value="BLL4964 PROTEIN"/>
    <property type="match status" value="1"/>
</dbReference>
<dbReference type="Proteomes" id="UP000266934">
    <property type="component" value="Chromosome"/>
</dbReference>
<dbReference type="SUPFAM" id="SSF54637">
    <property type="entry name" value="Thioesterase/thiol ester dehydrase-isomerase"/>
    <property type="match status" value="1"/>
</dbReference>
<proteinExistence type="predicted"/>
<dbReference type="GO" id="GO:0005829">
    <property type="term" value="C:cytosol"/>
    <property type="evidence" value="ECO:0007669"/>
    <property type="project" value="TreeGrafter"/>
</dbReference>
<evidence type="ECO:0000313" key="5">
    <source>
        <dbReference type="Proteomes" id="UP000266934"/>
    </source>
</evidence>
<accession>A0A348G195</accession>
<reference evidence="4 5" key="1">
    <citation type="submission" date="2018-08" db="EMBL/GenBank/DDBJ databases">
        <title>Complete genome sequencing of Blastochloris tepida GI.</title>
        <authorList>
            <person name="Tsukatani Y."/>
            <person name="Mori H."/>
        </authorList>
    </citation>
    <scope>NUCLEOTIDE SEQUENCE [LARGE SCALE GENOMIC DNA]</scope>
    <source>
        <strain evidence="4 5">GI</strain>
    </source>
</reference>
<keyword evidence="2" id="KW-1133">Transmembrane helix</keyword>
<feature type="domain" description="Thioesterase" evidence="3">
    <location>
        <begin position="74"/>
        <end position="147"/>
    </location>
</feature>
<evidence type="ECO:0000256" key="1">
    <source>
        <dbReference type="ARBA" id="ARBA00022801"/>
    </source>
</evidence>
<dbReference type="CDD" id="cd03443">
    <property type="entry name" value="PaaI_thioesterase"/>
    <property type="match status" value="1"/>
</dbReference>
<evidence type="ECO:0000313" key="4">
    <source>
        <dbReference type="EMBL" id="BBF93328.1"/>
    </source>
</evidence>